<feature type="coiled-coil region" evidence="7">
    <location>
        <begin position="656"/>
        <end position="701"/>
    </location>
</feature>
<dbReference type="InterPro" id="IPR003879">
    <property type="entry name" value="Butyrophylin_SPRY"/>
</dbReference>
<dbReference type="Pfam" id="PF25600">
    <property type="entry name" value="TRIM_CC"/>
    <property type="match status" value="2"/>
</dbReference>
<dbReference type="InterPro" id="IPR013083">
    <property type="entry name" value="Znf_RING/FYVE/PHD"/>
</dbReference>
<evidence type="ECO:0000256" key="7">
    <source>
        <dbReference type="SAM" id="Coils"/>
    </source>
</evidence>
<dbReference type="CDD" id="cd19769">
    <property type="entry name" value="Bbox2_TRIM16-like"/>
    <property type="match status" value="2"/>
</dbReference>
<organism evidence="11 12">
    <name type="scientific">Scleropages formosus</name>
    <name type="common">Asian bonytongue</name>
    <name type="synonym">Osteoglossum formosum</name>
    <dbReference type="NCBI Taxonomy" id="113540"/>
    <lineage>
        <taxon>Eukaryota</taxon>
        <taxon>Metazoa</taxon>
        <taxon>Chordata</taxon>
        <taxon>Craniata</taxon>
        <taxon>Vertebrata</taxon>
        <taxon>Euteleostomi</taxon>
        <taxon>Actinopterygii</taxon>
        <taxon>Neopterygii</taxon>
        <taxon>Teleostei</taxon>
        <taxon>Osteoglossocephala</taxon>
        <taxon>Osteoglossomorpha</taxon>
        <taxon>Osteoglossiformes</taxon>
        <taxon>Osteoglossidae</taxon>
        <taxon>Scleropages</taxon>
    </lineage>
</organism>
<keyword evidence="2" id="KW-0479">Metal-binding</keyword>
<dbReference type="PANTHER" id="PTHR25465">
    <property type="entry name" value="B-BOX DOMAIN CONTAINING"/>
    <property type="match status" value="1"/>
</dbReference>
<dbReference type="InterPro" id="IPR043136">
    <property type="entry name" value="B30.2/SPRY_sf"/>
</dbReference>
<dbReference type="GO" id="GO:0005737">
    <property type="term" value="C:cytoplasm"/>
    <property type="evidence" value="ECO:0007669"/>
    <property type="project" value="UniProtKB-ARBA"/>
</dbReference>
<evidence type="ECO:0000259" key="10">
    <source>
        <dbReference type="PROSITE" id="PS50188"/>
    </source>
</evidence>
<dbReference type="InterPro" id="IPR003877">
    <property type="entry name" value="SPRY_dom"/>
</dbReference>
<reference evidence="11 12" key="1">
    <citation type="submission" date="2015-08" db="EMBL/GenBank/DDBJ databases">
        <title>The genome of the Asian arowana (Scleropages formosus).</title>
        <authorList>
            <person name="Tan M.H."/>
            <person name="Gan H.M."/>
            <person name="Croft L.J."/>
            <person name="Austin C.M."/>
        </authorList>
    </citation>
    <scope>NUCLEOTIDE SEQUENCE [LARGE SCALE GENOMIC DNA]</scope>
    <source>
        <strain evidence="11">Aro1</strain>
    </source>
</reference>
<keyword evidence="7" id="KW-0175">Coiled coil</keyword>
<dbReference type="Gene3D" id="3.30.160.60">
    <property type="entry name" value="Classic Zinc Finger"/>
    <property type="match status" value="2"/>
</dbReference>
<feature type="domain" description="B box-type" evidence="9">
    <location>
        <begin position="159"/>
        <end position="199"/>
    </location>
</feature>
<comment type="caution">
    <text evidence="11">The sequence shown here is derived from an EMBL/GenBank/DDBJ whole genome shotgun (WGS) entry which is preliminary data.</text>
</comment>
<dbReference type="Gene3D" id="2.60.120.920">
    <property type="match status" value="2"/>
</dbReference>
<dbReference type="InterPro" id="IPR000315">
    <property type="entry name" value="Znf_B-box"/>
</dbReference>
<dbReference type="SUPFAM" id="SSF49899">
    <property type="entry name" value="Concanavalin A-like lectins/glucanases"/>
    <property type="match status" value="2"/>
</dbReference>
<proteinExistence type="predicted"/>
<dbReference type="CDD" id="cd16040">
    <property type="entry name" value="SPRY_PRY_SNTX"/>
    <property type="match status" value="1"/>
</dbReference>
<feature type="non-terminal residue" evidence="11">
    <location>
        <position position="1"/>
    </location>
</feature>
<dbReference type="SUPFAM" id="SSF57850">
    <property type="entry name" value="RING/U-box"/>
    <property type="match status" value="2"/>
</dbReference>
<dbReference type="SUPFAM" id="SSF57845">
    <property type="entry name" value="B-box zinc-binding domain"/>
    <property type="match status" value="2"/>
</dbReference>
<dbReference type="PROSITE" id="PS00518">
    <property type="entry name" value="ZF_RING_1"/>
    <property type="match status" value="2"/>
</dbReference>
<evidence type="ECO:0000256" key="6">
    <source>
        <dbReference type="PROSITE-ProRule" id="PRU00024"/>
    </source>
</evidence>
<dbReference type="PROSITE" id="PS50119">
    <property type="entry name" value="ZF_BBOX"/>
    <property type="match status" value="2"/>
</dbReference>
<dbReference type="STRING" id="113540.ENSSFOP00015010961"/>
<dbReference type="EMBL" id="JARO02009062">
    <property type="protein sequence ID" value="KPP62014.1"/>
    <property type="molecule type" value="Genomic_DNA"/>
</dbReference>
<dbReference type="InterPro" id="IPR006574">
    <property type="entry name" value="PRY"/>
</dbReference>
<dbReference type="PROSITE" id="PS50089">
    <property type="entry name" value="ZF_RING_2"/>
    <property type="match status" value="2"/>
</dbReference>
<evidence type="ECO:0000256" key="4">
    <source>
        <dbReference type="ARBA" id="ARBA00022833"/>
    </source>
</evidence>
<evidence type="ECO:0000256" key="3">
    <source>
        <dbReference type="ARBA" id="ARBA00022771"/>
    </source>
</evidence>
<feature type="domain" description="RING-type" evidence="8">
    <location>
        <begin position="482"/>
        <end position="525"/>
    </location>
</feature>
<dbReference type="Gene3D" id="4.10.830.40">
    <property type="match status" value="2"/>
</dbReference>
<keyword evidence="3 6" id="KW-0863">Zinc-finger</keyword>
<dbReference type="GO" id="GO:0008270">
    <property type="term" value="F:zinc ion binding"/>
    <property type="evidence" value="ECO:0007669"/>
    <property type="project" value="UniProtKB-KW"/>
</dbReference>
<dbReference type="PRINTS" id="PR01407">
    <property type="entry name" value="BUTYPHLNCDUF"/>
</dbReference>
<evidence type="ECO:0000256" key="2">
    <source>
        <dbReference type="ARBA" id="ARBA00022723"/>
    </source>
</evidence>
<dbReference type="Pfam" id="PF15227">
    <property type="entry name" value="zf-C3HC4_4"/>
    <property type="match status" value="2"/>
</dbReference>
<evidence type="ECO:0000256" key="1">
    <source>
        <dbReference type="ARBA" id="ARBA00022588"/>
    </source>
</evidence>
<evidence type="ECO:0000313" key="11">
    <source>
        <dbReference type="EMBL" id="KPP62014.1"/>
    </source>
</evidence>
<feature type="domain" description="B30.2/SPRY" evidence="10">
    <location>
        <begin position="355"/>
        <end position="552"/>
    </location>
</feature>
<dbReference type="SMART" id="SM00184">
    <property type="entry name" value="RING"/>
    <property type="match status" value="2"/>
</dbReference>
<dbReference type="InterPro" id="IPR058030">
    <property type="entry name" value="TRIM8/14/16/25/29/45/65_CC"/>
</dbReference>
<dbReference type="Pfam" id="PF00643">
    <property type="entry name" value="zf-B_box"/>
    <property type="match status" value="2"/>
</dbReference>
<dbReference type="SMART" id="SM00449">
    <property type="entry name" value="SPRY"/>
    <property type="match status" value="1"/>
</dbReference>
<dbReference type="Proteomes" id="UP000034805">
    <property type="component" value="Unassembled WGS sequence"/>
</dbReference>
<dbReference type="InterPro" id="IPR001870">
    <property type="entry name" value="B30.2/SPRY"/>
</dbReference>
<dbReference type="Pfam" id="PF00622">
    <property type="entry name" value="SPRY"/>
    <property type="match status" value="1"/>
</dbReference>
<keyword evidence="5" id="KW-0391">Immunity</keyword>
<keyword evidence="4" id="KW-0862">Zinc</keyword>
<feature type="coiled-coil region" evidence="7">
    <location>
        <begin position="725"/>
        <end position="759"/>
    </location>
</feature>
<dbReference type="SMART" id="SM00336">
    <property type="entry name" value="BBOX"/>
    <property type="match status" value="2"/>
</dbReference>
<feature type="domain" description="RING-type" evidence="8">
    <location>
        <begin position="24"/>
        <end position="68"/>
    </location>
</feature>
<feature type="domain" description="B30.2/SPRY" evidence="10">
    <location>
        <begin position="810"/>
        <end position="1000"/>
    </location>
</feature>
<dbReference type="Pfam" id="PF13765">
    <property type="entry name" value="PRY"/>
    <property type="match status" value="2"/>
</dbReference>
<dbReference type="PROSITE" id="PS50188">
    <property type="entry name" value="B302_SPRY"/>
    <property type="match status" value="2"/>
</dbReference>
<feature type="coiled-coil region" evidence="7">
    <location>
        <begin position="257"/>
        <end position="306"/>
    </location>
</feature>
<dbReference type="InterPro" id="IPR001841">
    <property type="entry name" value="Znf_RING"/>
</dbReference>
<dbReference type="AlphaFoldDB" id="A0A0P7WF79"/>
<evidence type="ECO:0000259" key="8">
    <source>
        <dbReference type="PROSITE" id="PS50089"/>
    </source>
</evidence>
<name>A0A0P7WF79_SCLFO</name>
<evidence type="ECO:0000256" key="5">
    <source>
        <dbReference type="ARBA" id="ARBA00022859"/>
    </source>
</evidence>
<keyword evidence="1" id="KW-0399">Innate immunity</keyword>
<evidence type="ECO:0000313" key="12">
    <source>
        <dbReference type="Proteomes" id="UP000034805"/>
    </source>
</evidence>
<protein>
    <submittedName>
        <fullName evidence="11">Tripartite motif-containing protein 16-like</fullName>
    </submittedName>
</protein>
<dbReference type="GO" id="GO:0045087">
    <property type="term" value="P:innate immune response"/>
    <property type="evidence" value="ECO:0007669"/>
    <property type="project" value="UniProtKB-KW"/>
</dbReference>
<evidence type="ECO:0000259" key="9">
    <source>
        <dbReference type="PROSITE" id="PS50119"/>
    </source>
</evidence>
<sequence>SVLHRVAHSSCTFGFRPKPVFGHCRKNEKDIFKDPVTIPCGHNYCKSCIKGYWNQEDNGDEYSCPKCRMTFFPKPILCQNTMVAELVEKLKKTGLQTTPPEHCYAGPGDVECDVCTGRKNKAVKSCLVCMVSYCETHLQPHYDSPTFKNHKLTDDTGKLKNKMCPHHDKVLEVYCRTDQRCICLLCVMDGHRQHETVSAGVARTEKENYLVEKQKEFQQGIHRREKELHELIQAVDSLTNFAQAAVEDTDRIFTEMIRSIEKRRSEVKHLIKAQEEAALIRSERLLKHLEEEIDELKKGVSKLEGLFQTEDHIDFLQSSQSVCVPSASAEFPSVTISPNCSFGILETPISNLKDQLEKILKEETFKISEIDVCKLTLDPNSVHNQLCLSEENTVVMLAENAQPYPDHPERFDSWQAVLCREGLSGCSYWEVEGTGRNGSHIAMSYKGIGRKGKDLNSLFGCNDKSWRMEEAGDLVGSDHISCSICHDILNNPVTIPCGHNYCKSCIKDYWDRNNHVDVHNCPRCRKTFITRPVLFRNTMVAEVVEKLKKARFQAGQPAGPGDVVCDACIETKNKAVKSCLVCLASYCEGHLQPHYDSPTFKNHRLINSTGPLKEKICSNHDKLLEVYCHTDQRCICLLCVIDEHKGHDTVPTATGRTAKQDQLEEIQKECETLIQERQQQLQELMEAVESLTCSAQAAVEDTESIFTEMIRSLEKRRSEVVDLIRAQEKAALSQAEELLERLELEVDELKKKNAGLEELINTEDHIYFFQSFQSLCAPPKPTTPDIPTIVVDQDQAFENLKKAVSYLKDQLEDVCKRKSVEISLTDACLLTLDPNTVHKILCLSEGNTVVTFNRDLQPYPDHPERFDFYSQVLCKEGLSGCCYWEVQWSGSEVFIAVAYKGISRKGGRYDCLIGASEKSWSLNCSPSSYSFMHSDKTTPVSGPSSSTIGVYLDHSAGTLSFYSVSDTMTLLHRVQTTFTEPLYPGFLVSAGCSVKLCSLG</sequence>
<feature type="domain" description="B box-type" evidence="9">
    <location>
        <begin position="612"/>
        <end position="652"/>
    </location>
</feature>
<dbReference type="InterPro" id="IPR013320">
    <property type="entry name" value="ConA-like_dom_sf"/>
</dbReference>
<accession>A0A0P7WF79</accession>
<gene>
    <name evidence="11" type="ORF">Z043_119832</name>
</gene>
<dbReference type="Gene3D" id="3.30.40.10">
    <property type="entry name" value="Zinc/RING finger domain, C3HC4 (zinc finger)"/>
    <property type="match status" value="2"/>
</dbReference>
<dbReference type="SMART" id="SM00589">
    <property type="entry name" value="PRY"/>
    <property type="match status" value="2"/>
</dbReference>
<dbReference type="PANTHER" id="PTHR25465:SF5">
    <property type="entry name" value="E3 UBIQUITIN_ISG15 LIGASE TRIM25-RELATED"/>
    <property type="match status" value="1"/>
</dbReference>
<dbReference type="InterPro" id="IPR051051">
    <property type="entry name" value="E3_ubiq-ligase_TRIM/RNF"/>
</dbReference>
<dbReference type="InterPro" id="IPR017907">
    <property type="entry name" value="Znf_RING_CS"/>
</dbReference>